<dbReference type="AlphaFoldDB" id="A0AA35WDI8"/>
<organism evidence="3 4">
    <name type="scientific">Geodia barretti</name>
    <name type="common">Barrett's horny sponge</name>
    <dbReference type="NCBI Taxonomy" id="519541"/>
    <lineage>
        <taxon>Eukaryota</taxon>
        <taxon>Metazoa</taxon>
        <taxon>Porifera</taxon>
        <taxon>Demospongiae</taxon>
        <taxon>Heteroscleromorpha</taxon>
        <taxon>Tetractinellida</taxon>
        <taxon>Astrophorina</taxon>
        <taxon>Geodiidae</taxon>
        <taxon>Geodia</taxon>
    </lineage>
</organism>
<dbReference type="InterPro" id="IPR003323">
    <property type="entry name" value="OTU_dom"/>
</dbReference>
<comment type="caution">
    <text evidence="3">The sequence shown here is derived from an EMBL/GenBank/DDBJ whole genome shotgun (WGS) entry which is preliminary data.</text>
</comment>
<feature type="compositionally biased region" description="Polar residues" evidence="1">
    <location>
        <begin position="202"/>
        <end position="212"/>
    </location>
</feature>
<dbReference type="PANTHER" id="PTHR12419">
    <property type="entry name" value="OTU DOMAIN CONTAINING PROTEIN"/>
    <property type="match status" value="1"/>
</dbReference>
<dbReference type="Gene3D" id="3.90.70.80">
    <property type="match status" value="1"/>
</dbReference>
<keyword evidence="4" id="KW-1185">Reference proteome</keyword>
<sequence>MPKGRQGKGGRGKVAATEKKKERAVRRALRRERAGGAYLQPGDPDFKSFSNQLAVQGLRLEDVPADGNCLFRALANQLREPRVSHYSLRREVVQYMRQNRHQFEEFLAEEDDSYEEYLRQLGQDGKYAGNDAIVAFSRAFSANVVIHQLNCPRWEILAPPTATPTLSRQPPTLHVAYLNGEHYCSVRPLTSDCALPHPKASSPANSGRSSLETGAVGGEALGGVTTAAGSPPGRGEEKWRREEMGRGEEMGRELQTLLSATGCEDPSLAWRVLSDSSHDVDIAVVGLLQLMELSGGGEDDEADTVKSGSGRCEQAPPQSSNATGNENKKNPAKKAYQVPQKGHLSNRERKALAKAERKERRREEIGSGKKEVTTGKLDPVGATAI</sequence>
<dbReference type="Proteomes" id="UP001174909">
    <property type="component" value="Unassembled WGS sequence"/>
</dbReference>
<dbReference type="EMBL" id="CASHTH010001251">
    <property type="protein sequence ID" value="CAI8013286.1"/>
    <property type="molecule type" value="Genomic_DNA"/>
</dbReference>
<name>A0AA35WDI8_GEOBA</name>
<dbReference type="InterPro" id="IPR038765">
    <property type="entry name" value="Papain-like_cys_pep_sf"/>
</dbReference>
<feature type="compositionally biased region" description="Basic residues" evidence="1">
    <location>
        <begin position="1"/>
        <end position="11"/>
    </location>
</feature>
<evidence type="ECO:0000313" key="4">
    <source>
        <dbReference type="Proteomes" id="UP001174909"/>
    </source>
</evidence>
<protein>
    <submittedName>
        <fullName evidence="3">OTU domain-containing protein 3</fullName>
    </submittedName>
</protein>
<proteinExistence type="predicted"/>
<evidence type="ECO:0000313" key="3">
    <source>
        <dbReference type="EMBL" id="CAI8013286.1"/>
    </source>
</evidence>
<dbReference type="SUPFAM" id="SSF54001">
    <property type="entry name" value="Cysteine proteinases"/>
    <property type="match status" value="1"/>
</dbReference>
<reference evidence="3" key="1">
    <citation type="submission" date="2023-03" db="EMBL/GenBank/DDBJ databases">
        <authorList>
            <person name="Steffen K."/>
            <person name="Cardenas P."/>
        </authorList>
    </citation>
    <scope>NUCLEOTIDE SEQUENCE</scope>
</reference>
<dbReference type="GO" id="GO:0016579">
    <property type="term" value="P:protein deubiquitination"/>
    <property type="evidence" value="ECO:0007669"/>
    <property type="project" value="TreeGrafter"/>
</dbReference>
<dbReference type="InterPro" id="IPR050704">
    <property type="entry name" value="Peptidase_C85-like"/>
</dbReference>
<dbReference type="PROSITE" id="PS50802">
    <property type="entry name" value="OTU"/>
    <property type="match status" value="1"/>
</dbReference>
<feature type="region of interest" description="Disordered" evidence="1">
    <location>
        <begin position="197"/>
        <end position="250"/>
    </location>
</feature>
<dbReference type="Pfam" id="PF02338">
    <property type="entry name" value="OTU"/>
    <property type="match status" value="1"/>
</dbReference>
<feature type="region of interest" description="Disordered" evidence="1">
    <location>
        <begin position="1"/>
        <end position="25"/>
    </location>
</feature>
<feature type="compositionally biased region" description="Basic and acidic residues" evidence="1">
    <location>
        <begin position="234"/>
        <end position="250"/>
    </location>
</feature>
<accession>A0AA35WDI8</accession>
<dbReference type="GO" id="GO:0004843">
    <property type="term" value="F:cysteine-type deubiquitinase activity"/>
    <property type="evidence" value="ECO:0007669"/>
    <property type="project" value="TreeGrafter"/>
</dbReference>
<evidence type="ECO:0000259" key="2">
    <source>
        <dbReference type="PROSITE" id="PS50802"/>
    </source>
</evidence>
<feature type="region of interest" description="Disordered" evidence="1">
    <location>
        <begin position="295"/>
        <end position="385"/>
    </location>
</feature>
<feature type="compositionally biased region" description="Basic and acidic residues" evidence="1">
    <location>
        <begin position="345"/>
        <end position="373"/>
    </location>
</feature>
<evidence type="ECO:0000256" key="1">
    <source>
        <dbReference type="SAM" id="MobiDB-lite"/>
    </source>
</evidence>
<gene>
    <name evidence="3" type="ORF">GBAR_LOCUS8444</name>
</gene>
<feature type="compositionally biased region" description="Polar residues" evidence="1">
    <location>
        <begin position="316"/>
        <end position="325"/>
    </location>
</feature>
<dbReference type="PANTHER" id="PTHR12419:SF7">
    <property type="entry name" value="OTU DOMAIN-CONTAINING PROTEIN 3"/>
    <property type="match status" value="1"/>
</dbReference>
<feature type="domain" description="OTU" evidence="2">
    <location>
        <begin position="58"/>
        <end position="189"/>
    </location>
</feature>